<reference evidence="1" key="2">
    <citation type="journal article" date="2021" name="PeerJ">
        <title>Extensive microbial diversity within the chicken gut microbiome revealed by metagenomics and culture.</title>
        <authorList>
            <person name="Gilroy R."/>
            <person name="Ravi A."/>
            <person name="Getino M."/>
            <person name="Pursley I."/>
            <person name="Horton D.L."/>
            <person name="Alikhan N.F."/>
            <person name="Baker D."/>
            <person name="Gharbi K."/>
            <person name="Hall N."/>
            <person name="Watson M."/>
            <person name="Adriaenssens E.M."/>
            <person name="Foster-Nyarko E."/>
            <person name="Jarju S."/>
            <person name="Secka A."/>
            <person name="Antonio M."/>
            <person name="Oren A."/>
            <person name="Chaudhuri R.R."/>
            <person name="La Ragione R."/>
            <person name="Hildebrand F."/>
            <person name="Pallen M.J."/>
        </authorList>
    </citation>
    <scope>NUCLEOTIDE SEQUENCE</scope>
    <source>
        <strain evidence="1">ChiSjej3B21-11622</strain>
    </source>
</reference>
<dbReference type="GO" id="GO:0016884">
    <property type="term" value="F:carbon-nitrogen ligase activity, with glutamine as amido-N-donor"/>
    <property type="evidence" value="ECO:0007669"/>
    <property type="project" value="InterPro"/>
</dbReference>
<dbReference type="InterPro" id="IPR042184">
    <property type="entry name" value="YqeY/Aim41_N"/>
</dbReference>
<evidence type="ECO:0000313" key="2">
    <source>
        <dbReference type="Proteomes" id="UP000886886"/>
    </source>
</evidence>
<accession>A0A9D0ZWS8</accession>
<gene>
    <name evidence="1" type="ORF">IAB26_12965</name>
</gene>
<protein>
    <submittedName>
        <fullName evidence="1">GatB/YqeY domain-containing protein</fullName>
    </submittedName>
</protein>
<organism evidence="1 2">
    <name type="scientific">Candidatus Limivivens merdigallinarum</name>
    <dbReference type="NCBI Taxonomy" id="2840859"/>
    <lineage>
        <taxon>Bacteria</taxon>
        <taxon>Bacillati</taxon>
        <taxon>Bacillota</taxon>
        <taxon>Clostridia</taxon>
        <taxon>Lachnospirales</taxon>
        <taxon>Lachnospiraceae</taxon>
        <taxon>Lachnospiraceae incertae sedis</taxon>
        <taxon>Candidatus Limivivens</taxon>
    </lineage>
</organism>
<dbReference type="Pfam" id="PF09424">
    <property type="entry name" value="YqeY"/>
    <property type="match status" value="1"/>
</dbReference>
<dbReference type="Gene3D" id="1.10.1510.10">
    <property type="entry name" value="Uncharacterised protein YqeY/AIM41 PF09424, N-terminal domain"/>
    <property type="match status" value="1"/>
</dbReference>
<proteinExistence type="predicted"/>
<comment type="caution">
    <text evidence="1">The sequence shown here is derived from an EMBL/GenBank/DDBJ whole genome shotgun (WGS) entry which is preliminary data.</text>
</comment>
<dbReference type="Proteomes" id="UP000886886">
    <property type="component" value="Unassembled WGS sequence"/>
</dbReference>
<reference evidence="1" key="1">
    <citation type="submission" date="2020-10" db="EMBL/GenBank/DDBJ databases">
        <authorList>
            <person name="Gilroy R."/>
        </authorList>
    </citation>
    <scope>NUCLEOTIDE SEQUENCE</scope>
    <source>
        <strain evidence="1">ChiSjej3B21-11622</strain>
    </source>
</reference>
<dbReference type="InterPro" id="IPR023168">
    <property type="entry name" value="GatB_Yqey_C_2"/>
</dbReference>
<dbReference type="InterPro" id="IPR019004">
    <property type="entry name" value="YqeY/Aim41"/>
</dbReference>
<dbReference type="AlphaFoldDB" id="A0A9D0ZWS8"/>
<dbReference type="SUPFAM" id="SSF89095">
    <property type="entry name" value="GatB/YqeY motif"/>
    <property type="match status" value="1"/>
</dbReference>
<dbReference type="PANTHER" id="PTHR28055">
    <property type="entry name" value="ALTERED INHERITANCE OF MITOCHONDRIA PROTEIN 41, MITOCHONDRIAL"/>
    <property type="match status" value="1"/>
</dbReference>
<dbReference type="InterPro" id="IPR003789">
    <property type="entry name" value="Asn/Gln_tRNA_amidoTrase-B-like"/>
</dbReference>
<dbReference type="PANTHER" id="PTHR28055:SF1">
    <property type="entry name" value="ALTERED INHERITANCE OF MITOCHONDRIA PROTEIN 41, MITOCHONDRIAL"/>
    <property type="match status" value="1"/>
</dbReference>
<dbReference type="Gene3D" id="1.10.10.410">
    <property type="match status" value="1"/>
</dbReference>
<evidence type="ECO:0000313" key="1">
    <source>
        <dbReference type="EMBL" id="HIQ97457.1"/>
    </source>
</evidence>
<name>A0A9D0ZWS8_9FIRM</name>
<sequence>MTIEDLRKDMVAAMKAKDKPRKEAISSLISAVKKVAIDAGCREDIPADMIDRVILKEQKTAKEQIDTCPAERTELKAEYQFRYDVISEYAPKLMEADEVKAYITERFADLLESKQKGPVMKAVMAELKGKADGKVINSVVGELCKP</sequence>
<dbReference type="EMBL" id="DVFT01000192">
    <property type="protein sequence ID" value="HIQ97457.1"/>
    <property type="molecule type" value="Genomic_DNA"/>
</dbReference>